<evidence type="ECO:0000313" key="1">
    <source>
        <dbReference type="EnsemblMetazoa" id="SMAR014426-PA"/>
    </source>
</evidence>
<dbReference type="InterPro" id="IPR037448">
    <property type="entry name" value="Zig-8"/>
</dbReference>
<sequence length="185" mass="21003">MERWDSSLNLVEMPIAGCNDFDTVEMSLCSAFCATSQQRQGCPVRIANGIGIAFKRPQESQLQFPTISTSCNNFIVTAIVELGVGGGMIQHIFEPRSSVWKNTMVTRLNVSWVRRRDFHILTVGMYTYSSDQRFQIVNMPQIEDWTLQIKYVERRDQGVYECQVSSDPPISLFVNLNIVGNNDPI</sequence>
<dbReference type="eggNOG" id="KOG3510">
    <property type="taxonomic scope" value="Eukaryota"/>
</dbReference>
<organism evidence="1 2">
    <name type="scientific">Strigamia maritima</name>
    <name type="common">European centipede</name>
    <name type="synonym">Geophilus maritimus</name>
    <dbReference type="NCBI Taxonomy" id="126957"/>
    <lineage>
        <taxon>Eukaryota</taxon>
        <taxon>Metazoa</taxon>
        <taxon>Ecdysozoa</taxon>
        <taxon>Arthropoda</taxon>
        <taxon>Myriapoda</taxon>
        <taxon>Chilopoda</taxon>
        <taxon>Pleurostigmophora</taxon>
        <taxon>Geophilomorpha</taxon>
        <taxon>Linotaeniidae</taxon>
        <taxon>Strigamia</taxon>
    </lineage>
</organism>
<dbReference type="AlphaFoldDB" id="T1JKP6"/>
<dbReference type="GO" id="GO:0050808">
    <property type="term" value="P:synapse organization"/>
    <property type="evidence" value="ECO:0007669"/>
    <property type="project" value="TreeGrafter"/>
</dbReference>
<dbReference type="Gene3D" id="2.60.40.10">
    <property type="entry name" value="Immunoglobulins"/>
    <property type="match status" value="1"/>
</dbReference>
<dbReference type="HOGENOM" id="CLU_1463103_0_0_1"/>
<dbReference type="PANTHER" id="PTHR23279:SF36">
    <property type="entry name" value="DEFECTIVE PROBOSCIS EXTENSION RESPONSE 9, ISOFORM A"/>
    <property type="match status" value="1"/>
</dbReference>
<accession>T1JKP6</accession>
<evidence type="ECO:0000313" key="2">
    <source>
        <dbReference type="Proteomes" id="UP000014500"/>
    </source>
</evidence>
<keyword evidence="2" id="KW-1185">Reference proteome</keyword>
<dbReference type="PANTHER" id="PTHR23279">
    <property type="entry name" value="DEFECTIVE PROBOSCIS EXTENSION RESPONSE DPR -RELATED"/>
    <property type="match status" value="1"/>
</dbReference>
<name>T1JKP6_STRMM</name>
<dbReference type="GO" id="GO:0032589">
    <property type="term" value="C:neuron projection membrane"/>
    <property type="evidence" value="ECO:0007669"/>
    <property type="project" value="TreeGrafter"/>
</dbReference>
<reference evidence="2" key="1">
    <citation type="submission" date="2011-05" db="EMBL/GenBank/DDBJ databases">
        <authorList>
            <person name="Richards S.R."/>
            <person name="Qu J."/>
            <person name="Jiang H."/>
            <person name="Jhangiani S.N."/>
            <person name="Agravi P."/>
            <person name="Goodspeed R."/>
            <person name="Gross S."/>
            <person name="Mandapat C."/>
            <person name="Jackson L."/>
            <person name="Mathew T."/>
            <person name="Pu L."/>
            <person name="Thornton R."/>
            <person name="Saada N."/>
            <person name="Wilczek-Boney K.B."/>
            <person name="Lee S."/>
            <person name="Kovar C."/>
            <person name="Wu Y."/>
            <person name="Scherer S.E."/>
            <person name="Worley K.C."/>
            <person name="Muzny D.M."/>
            <person name="Gibbs R."/>
        </authorList>
    </citation>
    <scope>NUCLEOTIDE SEQUENCE</scope>
    <source>
        <strain evidence="2">Brora</strain>
    </source>
</reference>
<reference evidence="1" key="2">
    <citation type="submission" date="2015-02" db="UniProtKB">
        <authorList>
            <consortium name="EnsemblMetazoa"/>
        </authorList>
    </citation>
    <scope>IDENTIFICATION</scope>
</reference>
<dbReference type="SUPFAM" id="SSF48726">
    <property type="entry name" value="Immunoglobulin"/>
    <property type="match status" value="1"/>
</dbReference>
<dbReference type="InterPro" id="IPR036179">
    <property type="entry name" value="Ig-like_dom_sf"/>
</dbReference>
<dbReference type="EnsemblMetazoa" id="SMAR014426-RA">
    <property type="protein sequence ID" value="SMAR014426-PA"/>
    <property type="gene ID" value="SMAR014426"/>
</dbReference>
<protein>
    <submittedName>
        <fullName evidence="1">Uncharacterized protein</fullName>
    </submittedName>
</protein>
<dbReference type="EMBL" id="JH432114">
    <property type="status" value="NOT_ANNOTATED_CDS"/>
    <property type="molecule type" value="Genomic_DNA"/>
</dbReference>
<dbReference type="InterPro" id="IPR013783">
    <property type="entry name" value="Ig-like_fold"/>
</dbReference>
<dbReference type="PhylomeDB" id="T1JKP6"/>
<dbReference type="Proteomes" id="UP000014500">
    <property type="component" value="Unassembled WGS sequence"/>
</dbReference>
<proteinExistence type="predicted"/>
<dbReference type="STRING" id="126957.T1JKP6"/>